<dbReference type="AlphaFoldDB" id="A0A832T868"/>
<evidence type="ECO:0000313" key="1">
    <source>
        <dbReference type="EMBL" id="HII60088.1"/>
    </source>
</evidence>
<sequence length="432" mass="51082">MWRGVGMVVQQFINRIRNCPLARDIIKKFFIPVIKERKNIEKEVEDILKVLRKNYCSGEYANKDCICAWFKFFEDVGRLHEALELKAFWEIIFPNHLNDLSESLQLFISNYAYMRPFGSSYSSIRVRIHGFIGAVCIDRNFNLHNNTWISNICNCYENNLRMLGLGFYTSDTLDPRYNINPSCNINSTTTNKCGLLYIISNTQITASLVSYLLNLLRNGNIYDAYNFLIRIRGVGDKIACLFLRDISIIHNLMLYGDCRDLLYKPIDRVVKKVIEELVKCKCKLNYNFDINEVLEKFDYTECRCIQKLRKNAKIDSNDFKTLYPYKIFLYEYSKKCKLDQRYVEMGMWFFNSKVAKYYNRRLCKYTIQEACKDLIKRLRKAINNTNIRYIGNNQFEININGKIIIVSEDELIDLILKGEIEIYDELLDIIFF</sequence>
<dbReference type="EMBL" id="DUJR01000031">
    <property type="protein sequence ID" value="HII60088.1"/>
    <property type="molecule type" value="Genomic_DNA"/>
</dbReference>
<dbReference type="Proteomes" id="UP000645676">
    <property type="component" value="Unassembled WGS sequence"/>
</dbReference>
<gene>
    <name evidence="1" type="ORF">HA335_05940</name>
</gene>
<protein>
    <submittedName>
        <fullName evidence="1">Uncharacterized protein</fullName>
    </submittedName>
</protein>
<name>A0A832T868_9EURY</name>
<comment type="caution">
    <text evidence="1">The sequence shown here is derived from an EMBL/GenBank/DDBJ whole genome shotgun (WGS) entry which is preliminary data.</text>
</comment>
<evidence type="ECO:0000313" key="2">
    <source>
        <dbReference type="Proteomes" id="UP000645676"/>
    </source>
</evidence>
<reference evidence="1" key="1">
    <citation type="journal article" date="2020" name="bioRxiv">
        <title>A rank-normalized archaeal taxonomy based on genome phylogeny resolves widespread incomplete and uneven classifications.</title>
        <authorList>
            <person name="Rinke C."/>
            <person name="Chuvochina M."/>
            <person name="Mussig A.J."/>
            <person name="Chaumeil P.-A."/>
            <person name="Waite D.W."/>
            <person name="Whitman W.B."/>
            <person name="Parks D.H."/>
            <person name="Hugenholtz P."/>
        </authorList>
    </citation>
    <scope>NUCLEOTIDE SEQUENCE</scope>
    <source>
        <strain evidence="1">UBA8849</strain>
    </source>
</reference>
<accession>A0A832T868</accession>
<organism evidence="1 2">
    <name type="scientific">Methanocaldococcus jannaschii</name>
    <dbReference type="NCBI Taxonomy" id="2190"/>
    <lineage>
        <taxon>Archaea</taxon>
        <taxon>Methanobacteriati</taxon>
        <taxon>Methanobacteriota</taxon>
        <taxon>Methanomada group</taxon>
        <taxon>Methanococci</taxon>
        <taxon>Methanococcales</taxon>
        <taxon>Methanocaldococcaceae</taxon>
        <taxon>Methanocaldococcus</taxon>
    </lineage>
</organism>
<proteinExistence type="predicted"/>